<dbReference type="Proteomes" id="UP001194729">
    <property type="component" value="Unassembled WGS sequence"/>
</dbReference>
<proteinExistence type="predicted"/>
<name>A0ABS0ABP3_9FLAO</name>
<reference evidence="2 3" key="1">
    <citation type="submission" date="2020-11" db="EMBL/GenBank/DDBJ databases">
        <title>P. mediterranea TC4 genome.</title>
        <authorList>
            <person name="Molmeret M."/>
        </authorList>
    </citation>
    <scope>NUCLEOTIDE SEQUENCE [LARGE SCALE GENOMIC DNA]</scope>
    <source>
        <strain evidence="2 3">TC4</strain>
    </source>
</reference>
<dbReference type="EMBL" id="JADKYU010001079">
    <property type="protein sequence ID" value="MBF4986304.1"/>
    <property type="molecule type" value="Genomic_DNA"/>
</dbReference>
<gene>
    <name evidence="2" type="ORF">FNJ87_18980</name>
</gene>
<dbReference type="InterPro" id="IPR026444">
    <property type="entry name" value="Secre_tail"/>
</dbReference>
<evidence type="ECO:0000313" key="3">
    <source>
        <dbReference type="Proteomes" id="UP001194729"/>
    </source>
</evidence>
<keyword evidence="1" id="KW-0732">Signal</keyword>
<organism evidence="2 3">
    <name type="scientific">Nonlabens mediterrranea</name>
    <dbReference type="NCBI Taxonomy" id="1419947"/>
    <lineage>
        <taxon>Bacteria</taxon>
        <taxon>Pseudomonadati</taxon>
        <taxon>Bacteroidota</taxon>
        <taxon>Flavobacteriia</taxon>
        <taxon>Flavobacteriales</taxon>
        <taxon>Flavobacteriaceae</taxon>
        <taxon>Nonlabens</taxon>
    </lineage>
</organism>
<protein>
    <submittedName>
        <fullName evidence="2">T9SS type A sorting domain-containing protein</fullName>
    </submittedName>
</protein>
<sequence>LDSEKIIIDVSDLNSGIYMLMITNDLGSVSSKFIKNYTFLPLNHSNPG</sequence>
<keyword evidence="3" id="KW-1185">Reference proteome</keyword>
<evidence type="ECO:0000313" key="2">
    <source>
        <dbReference type="EMBL" id="MBF4986304.1"/>
    </source>
</evidence>
<evidence type="ECO:0000256" key="1">
    <source>
        <dbReference type="ARBA" id="ARBA00022729"/>
    </source>
</evidence>
<feature type="non-terminal residue" evidence="2">
    <location>
        <position position="1"/>
    </location>
</feature>
<comment type="caution">
    <text evidence="2">The sequence shown here is derived from an EMBL/GenBank/DDBJ whole genome shotgun (WGS) entry which is preliminary data.</text>
</comment>
<accession>A0ABS0ABP3</accession>
<dbReference type="NCBIfam" id="TIGR04183">
    <property type="entry name" value="Por_Secre_tail"/>
    <property type="match status" value="1"/>
</dbReference>